<name>A0ABP9N407_9GAMM</name>
<comment type="similarity">
    <text evidence="2 5">Belongs to the citrate synthase family.</text>
</comment>
<dbReference type="Proteomes" id="UP001500171">
    <property type="component" value="Unassembled WGS sequence"/>
</dbReference>
<dbReference type="PANTHER" id="PTHR11739:SF4">
    <property type="entry name" value="CITRATE SYNTHASE, PEROXISOMAL"/>
    <property type="match status" value="1"/>
</dbReference>
<dbReference type="Gene3D" id="1.10.580.10">
    <property type="entry name" value="Citrate Synthase, domain 1"/>
    <property type="match status" value="1"/>
</dbReference>
<evidence type="ECO:0000313" key="6">
    <source>
        <dbReference type="EMBL" id="GAA5109088.1"/>
    </source>
</evidence>
<comment type="catalytic activity">
    <reaction evidence="4">
        <text>oxaloacetate + acetyl-CoA + H2O = citrate + CoA + H(+)</text>
        <dbReference type="Rhea" id="RHEA:16845"/>
        <dbReference type="ChEBI" id="CHEBI:15377"/>
        <dbReference type="ChEBI" id="CHEBI:15378"/>
        <dbReference type="ChEBI" id="CHEBI:16452"/>
        <dbReference type="ChEBI" id="CHEBI:16947"/>
        <dbReference type="ChEBI" id="CHEBI:57287"/>
        <dbReference type="ChEBI" id="CHEBI:57288"/>
        <dbReference type="EC" id="2.3.3.16"/>
    </reaction>
</comment>
<keyword evidence="7" id="KW-1185">Reference proteome</keyword>
<dbReference type="InterPro" id="IPR016143">
    <property type="entry name" value="Citrate_synth-like_sm_a-sub"/>
</dbReference>
<keyword evidence="3 5" id="KW-0808">Transferase</keyword>
<dbReference type="InterPro" id="IPR024176">
    <property type="entry name" value="Citrate_synthase_bac-typ"/>
</dbReference>
<dbReference type="InterPro" id="IPR002020">
    <property type="entry name" value="Citrate_synthase"/>
</dbReference>
<evidence type="ECO:0000313" key="7">
    <source>
        <dbReference type="Proteomes" id="UP001500171"/>
    </source>
</evidence>
<protein>
    <recommendedName>
        <fullName evidence="5">Citrate synthase</fullName>
    </recommendedName>
</protein>
<dbReference type="Pfam" id="PF00285">
    <property type="entry name" value="Citrate_synt"/>
    <property type="match status" value="1"/>
</dbReference>
<comment type="caution">
    <text evidence="6">The sequence shown here is derived from an EMBL/GenBank/DDBJ whole genome shotgun (WGS) entry which is preliminary data.</text>
</comment>
<dbReference type="SUPFAM" id="SSF48256">
    <property type="entry name" value="Citrate synthase"/>
    <property type="match status" value="1"/>
</dbReference>
<dbReference type="InterPro" id="IPR016142">
    <property type="entry name" value="Citrate_synth-like_lrg_a-sub"/>
</dbReference>
<evidence type="ECO:0000256" key="5">
    <source>
        <dbReference type="PIRNR" id="PIRNR001369"/>
    </source>
</evidence>
<proteinExistence type="inferred from homology"/>
<gene>
    <name evidence="6" type="ORF">GCM10023211_12050</name>
</gene>
<dbReference type="PRINTS" id="PR00143">
    <property type="entry name" value="CITRTSNTHASE"/>
</dbReference>
<dbReference type="NCBIfam" id="NF010635">
    <property type="entry name" value="PRK14032.1"/>
    <property type="match status" value="1"/>
</dbReference>
<dbReference type="InterPro" id="IPR036969">
    <property type="entry name" value="Citrate_synthase_sf"/>
</dbReference>
<dbReference type="EMBL" id="BAABHY010000001">
    <property type="protein sequence ID" value="GAA5109088.1"/>
    <property type="molecule type" value="Genomic_DNA"/>
</dbReference>
<comment type="pathway">
    <text evidence="1">Carbohydrate metabolism; tricarboxylic acid cycle; isocitrate from oxaloacetate: step 1/2.</text>
</comment>
<sequence>MKDQFMIYKLSETIKSTSKIDTELFEKFNVKRGLRNSDHTGVLVGLTNIGDVVGYERLDDGTLKPIPGKLLYRGIDIDDLVHSAQNEKRTGFEEVIYLLLSGNLPDQDELSHFSRMLCESMALEKQTKIAIIELEGQDIMNILARTVLEMYTYDPAPDDTSRDNLMRQSIDLVAKFPAIIAYAYNILRHSAKEQSLHIRHPNADVSIAENFLYMIKGSKGYTDLDVRVLDLAMIIHAEHGGGNNSTFTVRVTSSTGTDTYSSIAAGIGSLKGPLHGGANLQVGKMIHHLKEVISDWTDVKEIDAYLARILNKEVYDEKGLIYGIGHAVYTISDPRAVLLKEMAKELAKEKGREQEFTFMTLLEERAIHAITHRKNAKTKKQVCANVDFYSGFVYDMIGLPKEVYTPLFAMSRIVGWCAHRIEELNFDDRRIIRPAYKNISEPVPFISLNER</sequence>
<dbReference type="PIRSF" id="PIRSF001369">
    <property type="entry name" value="Citrate_synth"/>
    <property type="match status" value="1"/>
</dbReference>
<dbReference type="RefSeq" id="WP_345489871.1">
    <property type="nucleotide sequence ID" value="NZ_BAABHY010000001.1"/>
</dbReference>
<accession>A0ABP9N407</accession>
<evidence type="ECO:0000256" key="2">
    <source>
        <dbReference type="ARBA" id="ARBA00010566"/>
    </source>
</evidence>
<evidence type="ECO:0000256" key="1">
    <source>
        <dbReference type="ARBA" id="ARBA00004751"/>
    </source>
</evidence>
<dbReference type="PANTHER" id="PTHR11739">
    <property type="entry name" value="CITRATE SYNTHASE"/>
    <property type="match status" value="1"/>
</dbReference>
<dbReference type="Gene3D" id="1.10.230.10">
    <property type="entry name" value="Cytochrome P450-Terp, domain 2"/>
    <property type="match status" value="1"/>
</dbReference>
<reference evidence="7" key="1">
    <citation type="journal article" date="2019" name="Int. J. Syst. Evol. Microbiol.">
        <title>The Global Catalogue of Microorganisms (GCM) 10K type strain sequencing project: providing services to taxonomists for standard genome sequencing and annotation.</title>
        <authorList>
            <consortium name="The Broad Institute Genomics Platform"/>
            <consortium name="The Broad Institute Genome Sequencing Center for Infectious Disease"/>
            <person name="Wu L."/>
            <person name="Ma J."/>
        </authorList>
    </citation>
    <scope>NUCLEOTIDE SEQUENCE [LARGE SCALE GENOMIC DNA]</scope>
    <source>
        <strain evidence="7">JCM 18050</strain>
    </source>
</reference>
<evidence type="ECO:0000256" key="3">
    <source>
        <dbReference type="ARBA" id="ARBA00022679"/>
    </source>
</evidence>
<evidence type="ECO:0000256" key="4">
    <source>
        <dbReference type="ARBA" id="ARBA00049288"/>
    </source>
</evidence>
<organism evidence="6 7">
    <name type="scientific">Orbus sasakiae</name>
    <dbReference type="NCBI Taxonomy" id="1078475"/>
    <lineage>
        <taxon>Bacteria</taxon>
        <taxon>Pseudomonadati</taxon>
        <taxon>Pseudomonadota</taxon>
        <taxon>Gammaproteobacteria</taxon>
        <taxon>Orbales</taxon>
        <taxon>Orbaceae</taxon>
        <taxon>Orbus</taxon>
    </lineage>
</organism>